<protein>
    <submittedName>
        <fullName evidence="1">Uncharacterized protein</fullName>
    </submittedName>
</protein>
<accession>A0ABP7TZZ0</accession>
<evidence type="ECO:0000313" key="1">
    <source>
        <dbReference type="EMBL" id="GAA4033780.1"/>
    </source>
</evidence>
<organism evidence="1 2">
    <name type="scientific">Allokutzneria multivorans</name>
    <dbReference type="NCBI Taxonomy" id="1142134"/>
    <lineage>
        <taxon>Bacteria</taxon>
        <taxon>Bacillati</taxon>
        <taxon>Actinomycetota</taxon>
        <taxon>Actinomycetes</taxon>
        <taxon>Pseudonocardiales</taxon>
        <taxon>Pseudonocardiaceae</taxon>
        <taxon>Allokutzneria</taxon>
    </lineage>
</organism>
<name>A0ABP7TZZ0_9PSEU</name>
<sequence length="68" mass="6617">MVVCLEPYFFIGSGSSARHRSAARSLAVSAALSGNEATRCVSSSAAAAETSRATLGFVLVGGGGAAPG</sequence>
<dbReference type="Proteomes" id="UP001501747">
    <property type="component" value="Unassembled WGS sequence"/>
</dbReference>
<evidence type="ECO:0000313" key="2">
    <source>
        <dbReference type="Proteomes" id="UP001501747"/>
    </source>
</evidence>
<comment type="caution">
    <text evidence="1">The sequence shown here is derived from an EMBL/GenBank/DDBJ whole genome shotgun (WGS) entry which is preliminary data.</text>
</comment>
<dbReference type="EMBL" id="BAABAL010000024">
    <property type="protein sequence ID" value="GAA4033780.1"/>
    <property type="molecule type" value="Genomic_DNA"/>
</dbReference>
<keyword evidence="2" id="KW-1185">Reference proteome</keyword>
<gene>
    <name evidence="1" type="ORF">GCM10022247_68540</name>
</gene>
<reference evidence="2" key="1">
    <citation type="journal article" date="2019" name="Int. J. Syst. Evol. Microbiol.">
        <title>The Global Catalogue of Microorganisms (GCM) 10K type strain sequencing project: providing services to taxonomists for standard genome sequencing and annotation.</title>
        <authorList>
            <consortium name="The Broad Institute Genomics Platform"/>
            <consortium name="The Broad Institute Genome Sequencing Center for Infectious Disease"/>
            <person name="Wu L."/>
            <person name="Ma J."/>
        </authorList>
    </citation>
    <scope>NUCLEOTIDE SEQUENCE [LARGE SCALE GENOMIC DNA]</scope>
    <source>
        <strain evidence="2">JCM 17342</strain>
    </source>
</reference>
<proteinExistence type="predicted"/>